<dbReference type="Proteomes" id="UP000223071">
    <property type="component" value="Unassembled WGS sequence"/>
</dbReference>
<dbReference type="Gene3D" id="1.10.10.10">
    <property type="entry name" value="Winged helix-like DNA-binding domain superfamily/Winged helix DNA-binding domain"/>
    <property type="match status" value="1"/>
</dbReference>
<accession>A0A2A9HK93</accession>
<comment type="caution">
    <text evidence="1">The sequence shown here is derived from an EMBL/GenBank/DDBJ whole genome shotgun (WGS) entry which is preliminary data.</text>
</comment>
<dbReference type="InterPro" id="IPR036390">
    <property type="entry name" value="WH_DNA-bd_sf"/>
</dbReference>
<dbReference type="EMBL" id="PDJQ01000001">
    <property type="protein sequence ID" value="PFG75289.1"/>
    <property type="molecule type" value="Genomic_DNA"/>
</dbReference>
<keyword evidence="2" id="KW-1185">Reference proteome</keyword>
<dbReference type="SUPFAM" id="SSF46785">
    <property type="entry name" value="Winged helix' DNA-binding domain"/>
    <property type="match status" value="1"/>
</dbReference>
<sequence length="215" mass="23708">MAETLTPQLELLPPARRLLLLGLKQLGETDAESLSRVAYLSVPAVRAHLAGLARHGLVSITRKPEGPGRPRNRYALTPRAEALFPQGYARIAHWLLEAAESDPALRKSLFRAFVEARLRQAAEAFDAPAPAGRVQQLVRVLDELGYYPLLETIPGSKWRLTLRHCPFVELVADHPEICAIESRVIQVALPGGRVERTCARSEGAPACTYLLQGFH</sequence>
<dbReference type="InterPro" id="IPR036388">
    <property type="entry name" value="WH-like_DNA-bd_sf"/>
</dbReference>
<gene>
    <name evidence="1" type="ORF">A9A59_2557</name>
</gene>
<evidence type="ECO:0000313" key="2">
    <source>
        <dbReference type="Proteomes" id="UP000223071"/>
    </source>
</evidence>
<dbReference type="RefSeq" id="WP_098504613.1">
    <property type="nucleotide sequence ID" value="NZ_PDJQ01000001.1"/>
</dbReference>
<dbReference type="AlphaFoldDB" id="A0A2A9HK93"/>
<protein>
    <submittedName>
        <fullName evidence="1">Transcriptional regulator</fullName>
    </submittedName>
</protein>
<evidence type="ECO:0000313" key="1">
    <source>
        <dbReference type="EMBL" id="PFG75289.1"/>
    </source>
</evidence>
<reference evidence="1 2" key="1">
    <citation type="submission" date="2017-09" db="EMBL/GenBank/DDBJ databases">
        <title>Sequencing the genomes of two abundant thermophiles in Great Basin hot springs: Thermocrinis jamiesonii and novel Chloroflexi Thermoflexus hugenholtzii.</title>
        <authorList>
            <person name="Hedlund B."/>
        </authorList>
    </citation>
    <scope>NUCLEOTIDE SEQUENCE [LARGE SCALE GENOMIC DNA]</scope>
    <source>
        <strain evidence="1 2">G233</strain>
    </source>
</reference>
<proteinExistence type="predicted"/>
<organism evidence="1 2">
    <name type="scientific">Tepidiforma thermophila (strain KCTC 52669 / CGMCC 1.13589 / G233)</name>
    <dbReference type="NCBI Taxonomy" id="2761530"/>
    <lineage>
        <taxon>Bacteria</taxon>
        <taxon>Bacillati</taxon>
        <taxon>Chloroflexota</taxon>
        <taxon>Tepidiformia</taxon>
        <taxon>Tepidiformales</taxon>
        <taxon>Tepidiformaceae</taxon>
        <taxon>Tepidiforma</taxon>
    </lineage>
</organism>
<name>A0A2A9HK93_TEPT2</name>